<protein>
    <submittedName>
        <fullName evidence="1">Uncharacterized protein</fullName>
    </submittedName>
</protein>
<organism evidence="1 2">
    <name type="scientific">Effrenium voratum</name>
    <dbReference type="NCBI Taxonomy" id="2562239"/>
    <lineage>
        <taxon>Eukaryota</taxon>
        <taxon>Sar</taxon>
        <taxon>Alveolata</taxon>
        <taxon>Dinophyceae</taxon>
        <taxon>Suessiales</taxon>
        <taxon>Symbiodiniaceae</taxon>
        <taxon>Effrenium</taxon>
    </lineage>
</organism>
<dbReference type="EMBL" id="CAUJNA010000300">
    <property type="protein sequence ID" value="CAJ1375082.1"/>
    <property type="molecule type" value="Genomic_DNA"/>
</dbReference>
<sequence>MIQVQLLWEAGRRKEAVLEARQQLVANPGSWAHAQDYARLVFDLPLEGDVWAPSLKPPEKAGHVSAISPSSL</sequence>
<evidence type="ECO:0000313" key="2">
    <source>
        <dbReference type="Proteomes" id="UP001178507"/>
    </source>
</evidence>
<reference evidence="1" key="1">
    <citation type="submission" date="2023-08" db="EMBL/GenBank/DDBJ databases">
        <authorList>
            <person name="Chen Y."/>
            <person name="Shah S."/>
            <person name="Dougan E. K."/>
            <person name="Thang M."/>
            <person name="Chan C."/>
        </authorList>
    </citation>
    <scope>NUCLEOTIDE SEQUENCE</scope>
</reference>
<proteinExistence type="predicted"/>
<dbReference type="AlphaFoldDB" id="A0AA36HUW3"/>
<name>A0AA36HUW3_9DINO</name>
<accession>A0AA36HUW3</accession>
<keyword evidence="2" id="KW-1185">Reference proteome</keyword>
<gene>
    <name evidence="1" type="ORF">EVOR1521_LOCUS4449</name>
</gene>
<evidence type="ECO:0000313" key="1">
    <source>
        <dbReference type="EMBL" id="CAJ1375082.1"/>
    </source>
</evidence>
<dbReference type="Proteomes" id="UP001178507">
    <property type="component" value="Unassembled WGS sequence"/>
</dbReference>
<comment type="caution">
    <text evidence="1">The sequence shown here is derived from an EMBL/GenBank/DDBJ whole genome shotgun (WGS) entry which is preliminary data.</text>
</comment>